<reference evidence="1" key="1">
    <citation type="submission" date="2022-05" db="EMBL/GenBank/DDBJ databases">
        <title>Chromosome-level genome of Chaenocephalus aceratus.</title>
        <authorList>
            <person name="Park H."/>
        </authorList>
    </citation>
    <scope>NUCLEOTIDE SEQUENCE</scope>
    <source>
        <strain evidence="1">KU_202001</strain>
    </source>
</reference>
<proteinExistence type="predicted"/>
<dbReference type="Proteomes" id="UP001057452">
    <property type="component" value="Chromosome 3"/>
</dbReference>
<gene>
    <name evidence="1" type="ORF">KUCAC02_001643</name>
</gene>
<sequence>MVQTAGKVKRGFNAEWFAKKNWLTASIQKNSLFCFPCLLFGEDQGTWSRTGYKDLKHLSERTMKHESSNSHLENAVKLGLLGRVNVAAQIDSAYRRGIDSHNRKVEENRYVLGRIITCIKLCGKCETALRGHNESADSLNPGIFRSIFETMCEGDSRLQRHYEAQLVFKGTSSTIQNELLDCMYEVYREEIAKQVDNTSFVAVQADETTDVSCKSQMVIVLRYIMPDLTVTERFLEFVEVKDKTGVGLSNSIKAVLEPLKLKEKLIAQTYDGAAVMSGNVRGVQTVMKETYPNAQFVHCYAHQLNLTLQQLCSARMSILKVFFADLTAFSTFFSGAPKRVAALAEATQRRIPRPAAVRWNFKSRTVNAVWETRDALLQCMKHIREQPGWDAVTISEAYGLSKKLRDRAFMQLLEFFSLLMPEVDVLYNTLQKRSIDAPGINSALCRFKENVQKMRQKTDALAATAHDGTDEPGRRVSSTAPVMKEACDTVISQVEQRFSQSDHLIAAKLVDSSFFPQHVLSFPTPELDCAVKLWPALGNKEKLKSELTTLYRHSELHTGNTALSLLKSIHENNLEETFAETVILVKIIVTTPMTTSESERNFSTLKRIKTFTRNTMGQPRLNALAMLSIESQLIQQLQDFIPKVIDTFCQKKDRRAAFLFK</sequence>
<evidence type="ECO:0000313" key="1">
    <source>
        <dbReference type="EMBL" id="KAI4829984.1"/>
    </source>
</evidence>
<organism evidence="1 2">
    <name type="scientific">Chaenocephalus aceratus</name>
    <name type="common">Blackfin icefish</name>
    <name type="synonym">Chaenichthys aceratus</name>
    <dbReference type="NCBI Taxonomy" id="36190"/>
    <lineage>
        <taxon>Eukaryota</taxon>
        <taxon>Metazoa</taxon>
        <taxon>Chordata</taxon>
        <taxon>Craniata</taxon>
        <taxon>Vertebrata</taxon>
        <taxon>Euteleostomi</taxon>
        <taxon>Actinopterygii</taxon>
        <taxon>Neopterygii</taxon>
        <taxon>Teleostei</taxon>
        <taxon>Neoteleostei</taxon>
        <taxon>Acanthomorphata</taxon>
        <taxon>Eupercaria</taxon>
        <taxon>Perciformes</taxon>
        <taxon>Notothenioidei</taxon>
        <taxon>Channichthyidae</taxon>
        <taxon>Chaenocephalus</taxon>
    </lineage>
</organism>
<evidence type="ECO:0000313" key="2">
    <source>
        <dbReference type="Proteomes" id="UP001057452"/>
    </source>
</evidence>
<accession>A0ACB9XSS9</accession>
<protein>
    <submittedName>
        <fullName evidence="1">Uncharacterized protein</fullName>
    </submittedName>
</protein>
<dbReference type="EMBL" id="CM043787">
    <property type="protein sequence ID" value="KAI4829984.1"/>
    <property type="molecule type" value="Genomic_DNA"/>
</dbReference>
<comment type="caution">
    <text evidence="1">The sequence shown here is derived from an EMBL/GenBank/DDBJ whole genome shotgun (WGS) entry which is preliminary data.</text>
</comment>
<keyword evidence="2" id="KW-1185">Reference proteome</keyword>
<name>A0ACB9XSS9_CHAAC</name>